<dbReference type="SUPFAM" id="SSF50249">
    <property type="entry name" value="Nucleic acid-binding proteins"/>
    <property type="match status" value="1"/>
</dbReference>
<evidence type="ECO:0000313" key="4">
    <source>
        <dbReference type="EnsemblPlants" id="OBART04G08960.1"/>
    </source>
</evidence>
<keyword evidence="5" id="KW-1185">Reference proteome</keyword>
<dbReference type="Gene3D" id="2.40.50.140">
    <property type="entry name" value="Nucleic acid-binding proteins"/>
    <property type="match status" value="1"/>
</dbReference>
<dbReference type="PROSITE" id="PS50935">
    <property type="entry name" value="SSB"/>
    <property type="match status" value="1"/>
</dbReference>
<dbReference type="EnsemblPlants" id="OBART04G08960.1">
    <property type="protein sequence ID" value="OBART04G08960.1"/>
    <property type="gene ID" value="OBART04G08960"/>
</dbReference>
<dbReference type="InterPro" id="IPR000424">
    <property type="entry name" value="Primosome_PriB/ssb"/>
</dbReference>
<evidence type="ECO:0000256" key="2">
    <source>
        <dbReference type="PROSITE-ProRule" id="PRU00252"/>
    </source>
</evidence>
<reference evidence="4" key="2">
    <citation type="submission" date="2015-03" db="UniProtKB">
        <authorList>
            <consortium name="EnsemblPlants"/>
        </authorList>
    </citation>
    <scope>IDENTIFICATION</scope>
</reference>
<sequence length="235" mass="26389">MDRWGAMPIRLPCQRAIAGPSVYGHVYNDECEIAPEHEREEAPRTAKKLSWWALSLAFLMFGFYRKSQAWNSTASFSDVDEKNRKGGDAEDDFTHSRPDHVFRGVHRAIICGKVGQVPVQKILRNGHTVTVFTVGTGGMFDQRTVGAENLPMPAQWHRISVHNEQLGAYAVQKLVKNSAVYVEGDIETRVYNDIINDQVKNIPEICVRRDGKIQLMQSGDSDVSKSLEELITTSS</sequence>
<dbReference type="PaxDb" id="65489-OBART04G08960.1"/>
<dbReference type="PANTHER" id="PTHR10302:SF13">
    <property type="entry name" value="SINGLE-STRANDED DNA-BINDING PROTEIN, MITOCHONDRIAL"/>
    <property type="match status" value="1"/>
</dbReference>
<dbReference type="STRING" id="65489.A0A0D3FUN2"/>
<evidence type="ECO:0000256" key="1">
    <source>
        <dbReference type="ARBA" id="ARBA00023125"/>
    </source>
</evidence>
<dbReference type="Pfam" id="PF00436">
    <property type="entry name" value="SSB"/>
    <property type="match status" value="1"/>
</dbReference>
<dbReference type="HOGENOM" id="CLU_076740_1_0_1"/>
<dbReference type="GO" id="GO:0003697">
    <property type="term" value="F:single-stranded DNA binding"/>
    <property type="evidence" value="ECO:0007669"/>
    <property type="project" value="InterPro"/>
</dbReference>
<evidence type="ECO:0000313" key="5">
    <source>
        <dbReference type="Proteomes" id="UP000026960"/>
    </source>
</evidence>
<organism evidence="4">
    <name type="scientific">Oryza barthii</name>
    <dbReference type="NCBI Taxonomy" id="65489"/>
    <lineage>
        <taxon>Eukaryota</taxon>
        <taxon>Viridiplantae</taxon>
        <taxon>Streptophyta</taxon>
        <taxon>Embryophyta</taxon>
        <taxon>Tracheophyta</taxon>
        <taxon>Spermatophyta</taxon>
        <taxon>Magnoliopsida</taxon>
        <taxon>Liliopsida</taxon>
        <taxon>Poales</taxon>
        <taxon>Poaceae</taxon>
        <taxon>BOP clade</taxon>
        <taxon>Oryzoideae</taxon>
        <taxon>Oryzeae</taxon>
        <taxon>Oryzinae</taxon>
        <taxon>Oryza</taxon>
    </lineage>
</organism>
<dbReference type="Gramene" id="OBART04G08960.1">
    <property type="protein sequence ID" value="OBART04G08960.1"/>
    <property type="gene ID" value="OBART04G08960"/>
</dbReference>
<protein>
    <recommendedName>
        <fullName evidence="6">Single-stranded DNA-binding protein</fullName>
    </recommendedName>
</protein>
<evidence type="ECO:0000256" key="3">
    <source>
        <dbReference type="SAM" id="MobiDB-lite"/>
    </source>
</evidence>
<dbReference type="GO" id="GO:0006264">
    <property type="term" value="P:mitochondrial DNA replication"/>
    <property type="evidence" value="ECO:0007669"/>
    <property type="project" value="TreeGrafter"/>
</dbReference>
<dbReference type="eggNOG" id="KOG1653">
    <property type="taxonomic scope" value="Eukaryota"/>
</dbReference>
<dbReference type="GO" id="GO:0042645">
    <property type="term" value="C:mitochondrial nucleoid"/>
    <property type="evidence" value="ECO:0007669"/>
    <property type="project" value="TreeGrafter"/>
</dbReference>
<dbReference type="InterPro" id="IPR011344">
    <property type="entry name" value="ssDNA-bd"/>
</dbReference>
<feature type="compositionally biased region" description="Basic and acidic residues" evidence="3">
    <location>
        <begin position="79"/>
        <end position="96"/>
    </location>
</feature>
<name>A0A0D3FUN2_9ORYZ</name>
<dbReference type="InterPro" id="IPR012340">
    <property type="entry name" value="NA-bd_OB-fold"/>
</dbReference>
<proteinExistence type="predicted"/>
<dbReference type="PANTHER" id="PTHR10302">
    <property type="entry name" value="SINGLE-STRANDED DNA-BINDING PROTEIN"/>
    <property type="match status" value="1"/>
</dbReference>
<keyword evidence="1 2" id="KW-0238">DNA-binding</keyword>
<feature type="region of interest" description="Disordered" evidence="3">
    <location>
        <begin position="75"/>
        <end position="96"/>
    </location>
</feature>
<accession>A0A0D3FUN2</accession>
<dbReference type="AlphaFoldDB" id="A0A0D3FUN2"/>
<dbReference type="FunFam" id="2.40.50.140:FF:000160">
    <property type="entry name" value="single-stranded DNA-binding protein, mitochondrial"/>
    <property type="match status" value="1"/>
</dbReference>
<dbReference type="Proteomes" id="UP000026960">
    <property type="component" value="Chromosome 4"/>
</dbReference>
<evidence type="ECO:0008006" key="6">
    <source>
        <dbReference type="Google" id="ProtNLM"/>
    </source>
</evidence>
<reference evidence="4" key="1">
    <citation type="journal article" date="2009" name="Rice">
        <title>De Novo Next Generation Sequencing of Plant Genomes.</title>
        <authorList>
            <person name="Rounsley S."/>
            <person name="Marri P.R."/>
            <person name="Yu Y."/>
            <person name="He R."/>
            <person name="Sisneros N."/>
            <person name="Goicoechea J.L."/>
            <person name="Lee S.J."/>
            <person name="Angelova A."/>
            <person name="Kudrna D."/>
            <person name="Luo M."/>
            <person name="Affourtit J."/>
            <person name="Desany B."/>
            <person name="Knight J."/>
            <person name="Niazi F."/>
            <person name="Egholm M."/>
            <person name="Wing R.A."/>
        </authorList>
    </citation>
    <scope>NUCLEOTIDE SEQUENCE [LARGE SCALE GENOMIC DNA]</scope>
    <source>
        <strain evidence="4">cv. IRGC 105608</strain>
    </source>
</reference>